<feature type="domain" description="Orn/DAP/Arg decarboxylase 2 N-terminal" evidence="3">
    <location>
        <begin position="26"/>
        <end position="272"/>
    </location>
</feature>
<dbReference type="Gene3D" id="2.40.37.10">
    <property type="entry name" value="Lyase, Ornithine Decarboxylase, Chain A, domain 1"/>
    <property type="match status" value="1"/>
</dbReference>
<dbReference type="InterPro" id="IPR009006">
    <property type="entry name" value="Ala_racemase/Decarboxylase_C"/>
</dbReference>
<dbReference type="InterPro" id="IPR022644">
    <property type="entry name" value="De-COase2_N"/>
</dbReference>
<evidence type="ECO:0000313" key="4">
    <source>
        <dbReference type="EMBL" id="MEQ2429372.1"/>
    </source>
</evidence>
<dbReference type="PANTHER" id="PTHR43727:SF2">
    <property type="entry name" value="GROUP IV DECARBOXYLASE"/>
    <property type="match status" value="1"/>
</dbReference>
<evidence type="ECO:0000256" key="1">
    <source>
        <dbReference type="ARBA" id="ARBA00001933"/>
    </source>
</evidence>
<gene>
    <name evidence="4" type="ORF">WMQ36_30940</name>
</gene>
<accession>A0ABV1DI77</accession>
<dbReference type="Proteomes" id="UP001454086">
    <property type="component" value="Unassembled WGS sequence"/>
</dbReference>
<protein>
    <submittedName>
        <fullName evidence="4">Alanine racemase</fullName>
        <ecNumber evidence="4">5.1.1.1</ecNumber>
    </submittedName>
</protein>
<evidence type="ECO:0000256" key="2">
    <source>
        <dbReference type="ARBA" id="ARBA00022898"/>
    </source>
</evidence>
<dbReference type="SUPFAM" id="SSF51419">
    <property type="entry name" value="PLP-binding barrel"/>
    <property type="match status" value="1"/>
</dbReference>
<keyword evidence="4" id="KW-0413">Isomerase</keyword>
<name>A0ABV1DI77_9FIRM</name>
<dbReference type="GO" id="GO:0008784">
    <property type="term" value="F:alanine racemase activity"/>
    <property type="evidence" value="ECO:0007669"/>
    <property type="project" value="UniProtKB-EC"/>
</dbReference>
<reference evidence="4 5" key="1">
    <citation type="submission" date="2024-03" db="EMBL/GenBank/DDBJ databases">
        <title>Human intestinal bacterial collection.</title>
        <authorList>
            <person name="Pauvert C."/>
            <person name="Hitch T.C.A."/>
            <person name="Clavel T."/>
        </authorList>
    </citation>
    <scope>NUCLEOTIDE SEQUENCE [LARGE SCALE GENOMIC DNA]</scope>
    <source>
        <strain evidence="4 5">CLA-SR-H021</strain>
    </source>
</reference>
<proteinExistence type="predicted"/>
<dbReference type="InterPro" id="IPR029066">
    <property type="entry name" value="PLP-binding_barrel"/>
</dbReference>
<dbReference type="Gene3D" id="3.20.20.10">
    <property type="entry name" value="Alanine racemase"/>
    <property type="match status" value="1"/>
</dbReference>
<keyword evidence="2" id="KW-0663">Pyridoxal phosphate</keyword>
<evidence type="ECO:0000313" key="5">
    <source>
        <dbReference type="Proteomes" id="UP001454086"/>
    </source>
</evidence>
<dbReference type="EC" id="5.1.1.1" evidence="4"/>
<dbReference type="SUPFAM" id="SSF50621">
    <property type="entry name" value="Alanine racemase C-terminal domain-like"/>
    <property type="match status" value="1"/>
</dbReference>
<sequence length="430" mass="46805">MDIQILRQAAGWGTPAYVFDLDAFALRIRHMKEILGQDIKIIYAMKANPFFTRTAAQEADGLEVCSPGEYAICQRAGVPPEKIVLSGVNKEAAHIREVVGGVGSCGAAVGNPGPAAGSPGPDTYTAESLSQLALLESCAAQAQGSPLRVLLRLTSGNQFGMDEETILSVIQRRNAYPHLHFTGLQYYSGTQKKQSGKIHKELERLDALLARIRDELQHEIRELEYGPGFHIPYFEGESPVDEDAMLANFRAALDAMAFKGSISLEAGRFLAAPCGSYVTRVVDTKQNQGQDYCIVDGGINHVNYYGQAMAMKIPAIRHLPQSISQGMPADHIPGENTQWTVCGSLCTSGDMLVKNLPLSGLRTGDMLVFDRIGAYAVTEGIYLFLSRGLPAVLTYERETGLKLVRGALPTSPINDGSIQYFEDYIKKENS</sequence>
<evidence type="ECO:0000259" key="3">
    <source>
        <dbReference type="Pfam" id="PF02784"/>
    </source>
</evidence>
<keyword evidence="5" id="KW-1185">Reference proteome</keyword>
<dbReference type="EMBL" id="JBBMFM010000388">
    <property type="protein sequence ID" value="MEQ2429372.1"/>
    <property type="molecule type" value="Genomic_DNA"/>
</dbReference>
<dbReference type="RefSeq" id="WP_008723831.1">
    <property type="nucleotide sequence ID" value="NZ_JBBMFM010000388.1"/>
</dbReference>
<organism evidence="4 5">
    <name type="scientific">Enterocloster hominis</name>
    <name type="common">ex Hitch et al. 2024</name>
    <dbReference type="NCBI Taxonomy" id="1917870"/>
    <lineage>
        <taxon>Bacteria</taxon>
        <taxon>Bacillati</taxon>
        <taxon>Bacillota</taxon>
        <taxon>Clostridia</taxon>
        <taxon>Lachnospirales</taxon>
        <taxon>Lachnospiraceae</taxon>
        <taxon>Enterocloster</taxon>
    </lineage>
</organism>
<comment type="cofactor">
    <cofactor evidence="1">
        <name>pyridoxal 5'-phosphate</name>
        <dbReference type="ChEBI" id="CHEBI:597326"/>
    </cofactor>
</comment>
<dbReference type="Pfam" id="PF02784">
    <property type="entry name" value="Orn_Arg_deC_N"/>
    <property type="match status" value="1"/>
</dbReference>
<comment type="caution">
    <text evidence="4">The sequence shown here is derived from an EMBL/GenBank/DDBJ whole genome shotgun (WGS) entry which is preliminary data.</text>
</comment>
<dbReference type="PANTHER" id="PTHR43727">
    <property type="entry name" value="DIAMINOPIMELATE DECARBOXYLASE"/>
    <property type="match status" value="1"/>
</dbReference>